<dbReference type="AlphaFoldDB" id="A0A699VB91"/>
<feature type="non-terminal residue" evidence="1">
    <location>
        <position position="1"/>
    </location>
</feature>
<proteinExistence type="predicted"/>
<sequence length="64" mass="7093">VLNFVDKSSSKGINNGIKLKEGRSILEILEEMIKVGQTMGFSMEGCTKDMEKIIGTQGEQVVFR</sequence>
<evidence type="ECO:0000313" key="1">
    <source>
        <dbReference type="EMBL" id="GFD30556.1"/>
    </source>
</evidence>
<keyword evidence="1" id="KW-0695">RNA-directed DNA polymerase</keyword>
<reference evidence="1" key="1">
    <citation type="journal article" date="2019" name="Sci. Rep.">
        <title>Draft genome of Tanacetum cinerariifolium, the natural source of mosquito coil.</title>
        <authorList>
            <person name="Yamashiro T."/>
            <person name="Shiraishi A."/>
            <person name="Satake H."/>
            <person name="Nakayama K."/>
        </authorList>
    </citation>
    <scope>NUCLEOTIDE SEQUENCE</scope>
</reference>
<organism evidence="1">
    <name type="scientific">Tanacetum cinerariifolium</name>
    <name type="common">Dalmatian daisy</name>
    <name type="synonym">Chrysanthemum cinerariifolium</name>
    <dbReference type="NCBI Taxonomy" id="118510"/>
    <lineage>
        <taxon>Eukaryota</taxon>
        <taxon>Viridiplantae</taxon>
        <taxon>Streptophyta</taxon>
        <taxon>Embryophyta</taxon>
        <taxon>Tracheophyta</taxon>
        <taxon>Spermatophyta</taxon>
        <taxon>Magnoliopsida</taxon>
        <taxon>eudicotyledons</taxon>
        <taxon>Gunneridae</taxon>
        <taxon>Pentapetalae</taxon>
        <taxon>asterids</taxon>
        <taxon>campanulids</taxon>
        <taxon>Asterales</taxon>
        <taxon>Asteraceae</taxon>
        <taxon>Asteroideae</taxon>
        <taxon>Anthemideae</taxon>
        <taxon>Anthemidinae</taxon>
        <taxon>Tanacetum</taxon>
    </lineage>
</organism>
<protein>
    <submittedName>
        <fullName evidence="1">RNA-directed DNA polymerase, eukaryota</fullName>
    </submittedName>
</protein>
<accession>A0A699VB91</accession>
<keyword evidence="1" id="KW-0548">Nucleotidyltransferase</keyword>
<keyword evidence="1" id="KW-0808">Transferase</keyword>
<gene>
    <name evidence="1" type="ORF">Tci_902525</name>
</gene>
<dbReference type="GO" id="GO:0003964">
    <property type="term" value="F:RNA-directed DNA polymerase activity"/>
    <property type="evidence" value="ECO:0007669"/>
    <property type="project" value="UniProtKB-KW"/>
</dbReference>
<dbReference type="EMBL" id="BKCJ011405170">
    <property type="protein sequence ID" value="GFD30556.1"/>
    <property type="molecule type" value="Genomic_DNA"/>
</dbReference>
<comment type="caution">
    <text evidence="1">The sequence shown here is derived from an EMBL/GenBank/DDBJ whole genome shotgun (WGS) entry which is preliminary data.</text>
</comment>
<name>A0A699VB91_TANCI</name>